<dbReference type="EMBL" id="LFZN01000211">
    <property type="protein sequence ID" value="KXS95528.1"/>
    <property type="molecule type" value="Genomic_DNA"/>
</dbReference>
<evidence type="ECO:0000313" key="3">
    <source>
        <dbReference type="EMBL" id="KXS95528.1"/>
    </source>
</evidence>
<evidence type="ECO:0000313" key="4">
    <source>
        <dbReference type="Proteomes" id="UP000070133"/>
    </source>
</evidence>
<dbReference type="Pfam" id="PF22974">
    <property type="entry name" value="DUF7029"/>
    <property type="match status" value="1"/>
</dbReference>
<organism evidence="3 4">
    <name type="scientific">Pseudocercospora eumusae</name>
    <dbReference type="NCBI Taxonomy" id="321146"/>
    <lineage>
        <taxon>Eukaryota</taxon>
        <taxon>Fungi</taxon>
        <taxon>Dikarya</taxon>
        <taxon>Ascomycota</taxon>
        <taxon>Pezizomycotina</taxon>
        <taxon>Dothideomycetes</taxon>
        <taxon>Dothideomycetidae</taxon>
        <taxon>Mycosphaerellales</taxon>
        <taxon>Mycosphaerellaceae</taxon>
        <taxon>Pseudocercospora</taxon>
    </lineage>
</organism>
<comment type="caution">
    <text evidence="3">The sequence shown here is derived from an EMBL/GenBank/DDBJ whole genome shotgun (WGS) entry which is preliminary data.</text>
</comment>
<dbReference type="OrthoDB" id="5382170at2759"/>
<feature type="signal peptide" evidence="1">
    <location>
        <begin position="1"/>
        <end position="22"/>
    </location>
</feature>
<keyword evidence="1" id="KW-0732">Signal</keyword>
<gene>
    <name evidence="3" type="ORF">AC578_6989</name>
</gene>
<dbReference type="Proteomes" id="UP000070133">
    <property type="component" value="Unassembled WGS sequence"/>
</dbReference>
<proteinExistence type="predicted"/>
<dbReference type="InterPro" id="IPR054293">
    <property type="entry name" value="DUF7029"/>
</dbReference>
<sequence length="570" mass="61941">MAGNIAVFVVLYTAINVLSAVAMRPAYTLSAATRLSAIQARRQPFELVNTADLIYADGSNPRGVITYAAKCHIESKNPILVLEDVEDWWTTVQCTSTTLKLSKAARTDEKTLQRFHDLVGGHIITSHPGSNCNDKHERRAYKVLAVQEITESTTILSIKPANWRASFDTVDIEFGYSTETHELHHHKGLRRRLAARQSNPYTNQSAIPYLQPTTSNVPQSSNSSYTFDLSFDLNDKTLSVPGNDQDTKFELKCVKCTATGSLDIGFGKFTFSAEDGLEGGNVTATLHGFSSHIELSTKIQDSWSTYVPLLPAVNGTWAIHVPGIGSANLRYDPFLAAGWDMNGSIGFTYGFDTTVPDGAGVYISISGLDAGVEGLEQSTVTALPFQSDAEFQTLGLWLSARTTLAAGFHFDEEVFDVIDDVEHIFDGSDEDDPDGDFGAHATVYIDTPIIFANITPVSNVDENCAPTTNATISKVLNETIKIDISGALNWGLDAESTIGSDREYGPYNGSFYNFSMANQCLNFNRTSGQYVNATEAVQVAERAAQQGFGVRDVPSMPLLLGAMTLLLLTA</sequence>
<evidence type="ECO:0000259" key="2">
    <source>
        <dbReference type="Pfam" id="PF22974"/>
    </source>
</evidence>
<dbReference type="STRING" id="321146.A0A139GZG4"/>
<evidence type="ECO:0000256" key="1">
    <source>
        <dbReference type="SAM" id="SignalP"/>
    </source>
</evidence>
<feature type="chain" id="PRO_5007806177" description="DUF7029 domain-containing protein" evidence="1">
    <location>
        <begin position="23"/>
        <end position="570"/>
    </location>
</feature>
<accession>A0A139GZG4</accession>
<reference evidence="3 4" key="1">
    <citation type="submission" date="2015-07" db="EMBL/GenBank/DDBJ databases">
        <title>Comparative genomics of the Sigatoka disease complex on banana suggests a link between parallel evolutionary changes in Pseudocercospora fijiensis and Pseudocercospora eumusae and increased virulence on the banana host.</title>
        <authorList>
            <person name="Chang T.-C."/>
            <person name="Salvucci A."/>
            <person name="Crous P.W."/>
            <person name="Stergiopoulos I."/>
        </authorList>
    </citation>
    <scope>NUCLEOTIDE SEQUENCE [LARGE SCALE GENOMIC DNA]</scope>
    <source>
        <strain evidence="3 4">CBS 114824</strain>
    </source>
</reference>
<dbReference type="AlphaFoldDB" id="A0A139GZG4"/>
<feature type="domain" description="DUF7029" evidence="2">
    <location>
        <begin position="74"/>
        <end position="170"/>
    </location>
</feature>
<name>A0A139GZG4_9PEZI</name>
<keyword evidence="4" id="KW-1185">Reference proteome</keyword>
<protein>
    <recommendedName>
        <fullName evidence="2">DUF7029 domain-containing protein</fullName>
    </recommendedName>
</protein>